<dbReference type="Gene3D" id="3.40.50.300">
    <property type="entry name" value="P-loop containing nucleotide triphosphate hydrolases"/>
    <property type="match status" value="1"/>
</dbReference>
<proteinExistence type="predicted"/>
<dbReference type="SUPFAM" id="SSF48452">
    <property type="entry name" value="TPR-like"/>
    <property type="match status" value="1"/>
</dbReference>
<name>H5SBF2_9CHLR</name>
<feature type="domain" description="Orc1-like AAA ATPase" evidence="1">
    <location>
        <begin position="136"/>
        <end position="284"/>
    </location>
</feature>
<reference evidence="2" key="2">
    <citation type="journal article" date="2012" name="PLoS ONE">
        <title>A Deeply Branching Thermophilic Bacterium with an Ancient Acetyl-CoA Pathway Dominates a Subsurface Ecosystem.</title>
        <authorList>
            <person name="Takami H."/>
            <person name="Noguchi H."/>
            <person name="Takaki Y."/>
            <person name="Uchiyama I."/>
            <person name="Toyoda A."/>
            <person name="Nishi S."/>
            <person name="Chee G.-J."/>
            <person name="Arai W."/>
            <person name="Nunoura T."/>
            <person name="Itoh T."/>
            <person name="Hattori M."/>
            <person name="Takai K."/>
        </authorList>
    </citation>
    <scope>NUCLEOTIDE SEQUENCE</scope>
</reference>
<reference evidence="2" key="1">
    <citation type="journal article" date="2005" name="Environ. Microbiol.">
        <title>Genetic and functional properties of uncultivated thermophilic crenarchaeotes from a subsurface gold mine as revealed by analysis of genome fragments.</title>
        <authorList>
            <person name="Nunoura T."/>
            <person name="Hirayama H."/>
            <person name="Takami H."/>
            <person name="Oida H."/>
            <person name="Nishi S."/>
            <person name="Shimamura S."/>
            <person name="Suzuki Y."/>
            <person name="Inagaki F."/>
            <person name="Takai K."/>
            <person name="Nealson K.H."/>
            <person name="Horikoshi K."/>
        </authorList>
    </citation>
    <scope>NUCLEOTIDE SEQUENCE</scope>
</reference>
<evidence type="ECO:0000259" key="1">
    <source>
        <dbReference type="Pfam" id="PF13191"/>
    </source>
</evidence>
<dbReference type="PANTHER" id="PTHR47691">
    <property type="entry name" value="REGULATOR-RELATED"/>
    <property type="match status" value="1"/>
</dbReference>
<sequence length="775" mass="87935">MDPSQLAQILASLLPYLLKGGIELAKSAAGELGRRFSNEAWDGLKRLAENIQRKAASKPTLQEALTDAANAPTDEDALAALRLQLKKLLTEDSALATELNSIFQSREVHIYLHSAPSSAPDHPHPLHNLPNPDHLRFIGRKKELTWLRQRLSPKDRAWLLFITGIGGVGKSALAIHIAHEYRERYNDLPTEERFDAIIWASAKEQVLTPAGPAPAGPPGLLSRTIADIYRAIAQTLDREAITRAAPEDQDREVQKSLTAQRTLLILDNLDTMDEAVRTFLRNLPAPTKAIVTSREWLDVADVLRLYGMEQEDAFALMDTEAEAQGVTLTQEQKEHLYRRTEGLPLPIRLSIARLGSGETVDQVMRWLGNAAGDLPQYCVGGQVEFVRERNPDAYRLLLACSLFDREAGASREALGEIADLSHADRDDGLTLLWRLNLINRSQDDRFWMLPIVQEYAQSKLKGEEWGTVLVQRWLDWALDFAQKWAADLDIRIEKLPTVKAEYPNLRRALAWCEEHRRWETFIPLVENIWFYPYIIGLLTETKQMLTVAIDAAWSEKDERAAERLMRRQGILLWEQGEKTKAIEILEHGVSIARRYQDLREIALCLERLSDYLTELGNPEDALPLAKEVLTIANTIEDLQLKATAAYRLSMAESARGNLEASLEWLYQGEVWAKELGWKRALAWFPYRRGANLIQSGQPAEGERYLLQAIEMMTWDEPRLVAYAKTWLARAHLALGRLEEARRVNQEAIELVDRMGLHVLREDVESVLRQLPGEGK</sequence>
<dbReference type="AlphaFoldDB" id="H5SBF2"/>
<dbReference type="GO" id="GO:0043531">
    <property type="term" value="F:ADP binding"/>
    <property type="evidence" value="ECO:0007669"/>
    <property type="project" value="InterPro"/>
</dbReference>
<dbReference type="Pfam" id="PF13374">
    <property type="entry name" value="TPR_10"/>
    <property type="match status" value="1"/>
</dbReference>
<accession>H5SBF2</accession>
<dbReference type="InterPro" id="IPR011990">
    <property type="entry name" value="TPR-like_helical_dom_sf"/>
</dbReference>
<protein>
    <submittedName>
        <fullName evidence="2">Hypothetical conserved protein</fullName>
    </submittedName>
</protein>
<dbReference type="SUPFAM" id="SSF52540">
    <property type="entry name" value="P-loop containing nucleoside triphosphate hydrolases"/>
    <property type="match status" value="1"/>
</dbReference>
<dbReference type="InterPro" id="IPR027417">
    <property type="entry name" value="P-loop_NTPase"/>
</dbReference>
<dbReference type="PANTHER" id="PTHR47691:SF3">
    <property type="entry name" value="HTH-TYPE TRANSCRIPTIONAL REGULATOR RV0890C-RELATED"/>
    <property type="match status" value="1"/>
</dbReference>
<dbReference type="EMBL" id="AP011659">
    <property type="protein sequence ID" value="BAL53488.1"/>
    <property type="molecule type" value="Genomic_DNA"/>
</dbReference>
<gene>
    <name evidence="2" type="ORF">HGMM_F07C06C10</name>
</gene>
<evidence type="ECO:0000313" key="2">
    <source>
        <dbReference type="EMBL" id="BAL53488.1"/>
    </source>
</evidence>
<organism evidence="2">
    <name type="scientific">uncultured Chloroflexota bacterium</name>
    <dbReference type="NCBI Taxonomy" id="166587"/>
    <lineage>
        <taxon>Bacteria</taxon>
        <taxon>Bacillati</taxon>
        <taxon>Chloroflexota</taxon>
        <taxon>environmental samples</taxon>
    </lineage>
</organism>
<dbReference type="Gene3D" id="1.25.40.10">
    <property type="entry name" value="Tetratricopeptide repeat domain"/>
    <property type="match status" value="1"/>
</dbReference>
<dbReference type="Pfam" id="PF13191">
    <property type="entry name" value="AAA_16"/>
    <property type="match status" value="1"/>
</dbReference>
<dbReference type="InterPro" id="IPR041664">
    <property type="entry name" value="AAA_16"/>
</dbReference>